<reference evidence="2" key="1">
    <citation type="journal article" date="2019" name="Int. J. Syst. Evol. Microbiol.">
        <title>The Global Catalogue of Microorganisms (GCM) 10K type strain sequencing project: providing services to taxonomists for standard genome sequencing and annotation.</title>
        <authorList>
            <consortium name="The Broad Institute Genomics Platform"/>
            <consortium name="The Broad Institute Genome Sequencing Center for Infectious Disease"/>
            <person name="Wu L."/>
            <person name="Ma J."/>
        </authorList>
    </citation>
    <scope>NUCLEOTIDE SEQUENCE [LARGE SCALE GENOMIC DNA]</scope>
    <source>
        <strain evidence="2">JCM 9371</strain>
    </source>
</reference>
<protein>
    <submittedName>
        <fullName evidence="1">DUF6507 family protein</fullName>
    </submittedName>
</protein>
<keyword evidence="2" id="KW-1185">Reference proteome</keyword>
<name>A0ABW2XM02_9ACTN</name>
<sequence length="117" mass="11642">MSKWDIDPGGVASVVQKVGAQVGGADGKGGGGLVKQIEDFGDHVGDAGTAASSMPIGTALKEYVTHTSPGLKGMVSKSASCLTGAVKATKAYINGDLEMAAEAQRTAVDAPAPRIGK</sequence>
<accession>A0ABW2XM02</accession>
<comment type="caution">
    <text evidence="1">The sequence shown here is derived from an EMBL/GenBank/DDBJ whole genome shotgun (WGS) entry which is preliminary data.</text>
</comment>
<dbReference type="RefSeq" id="WP_131761562.1">
    <property type="nucleotide sequence ID" value="NZ_CAACUY010000174.1"/>
</dbReference>
<dbReference type="Proteomes" id="UP001597063">
    <property type="component" value="Unassembled WGS sequence"/>
</dbReference>
<proteinExistence type="predicted"/>
<evidence type="ECO:0000313" key="1">
    <source>
        <dbReference type="EMBL" id="MFD0686802.1"/>
    </source>
</evidence>
<dbReference type="EMBL" id="JBHTGP010000011">
    <property type="protein sequence ID" value="MFD0686802.1"/>
    <property type="molecule type" value="Genomic_DNA"/>
</dbReference>
<dbReference type="InterPro" id="IPR045436">
    <property type="entry name" value="DUF6507"/>
</dbReference>
<organism evidence="1 2">
    <name type="scientific">Actinomadura fibrosa</name>
    <dbReference type="NCBI Taxonomy" id="111802"/>
    <lineage>
        <taxon>Bacteria</taxon>
        <taxon>Bacillati</taxon>
        <taxon>Actinomycetota</taxon>
        <taxon>Actinomycetes</taxon>
        <taxon>Streptosporangiales</taxon>
        <taxon>Thermomonosporaceae</taxon>
        <taxon>Actinomadura</taxon>
    </lineage>
</organism>
<evidence type="ECO:0000313" key="2">
    <source>
        <dbReference type="Proteomes" id="UP001597063"/>
    </source>
</evidence>
<gene>
    <name evidence="1" type="ORF">ACFQZM_20050</name>
</gene>
<dbReference type="Pfam" id="PF20117">
    <property type="entry name" value="DUF6507"/>
    <property type="match status" value="1"/>
</dbReference>